<feature type="region of interest" description="Disordered" evidence="1">
    <location>
        <begin position="65"/>
        <end position="143"/>
    </location>
</feature>
<sequence length="194" mass="22028">MRNETRMMFVENQGADGVPMKVVASYSHTIQHPGSKSPEEKKLQFTIAEPHISVRNATHYVKPIQKVAPSSIQSQASKLVNKKPRMKEQQPPPPQQQEQQQLPQPQQQQQQQLPSPSQQLQPPPQQFQQSSRQPQPLPPPQQQMIPFFLIPTETEHSQDGSLNSYAQLLQNLYGTAVNKYSPLAPGTNYKKEYT</sequence>
<dbReference type="InParanoid" id="A0A2J7RE28"/>
<keyword evidence="3" id="KW-1185">Reference proteome</keyword>
<gene>
    <name evidence="2" type="ORF">B7P43_G04351</name>
</gene>
<feature type="non-terminal residue" evidence="2">
    <location>
        <position position="194"/>
    </location>
</feature>
<accession>A0A2J7RE28</accession>
<reference evidence="2 3" key="1">
    <citation type="submission" date="2017-12" db="EMBL/GenBank/DDBJ databases">
        <title>Hemimetabolous genomes reveal molecular basis of termite eusociality.</title>
        <authorList>
            <person name="Harrison M.C."/>
            <person name="Jongepier E."/>
            <person name="Robertson H.M."/>
            <person name="Arning N."/>
            <person name="Bitard-Feildel T."/>
            <person name="Chao H."/>
            <person name="Childers C.P."/>
            <person name="Dinh H."/>
            <person name="Doddapaneni H."/>
            <person name="Dugan S."/>
            <person name="Gowin J."/>
            <person name="Greiner C."/>
            <person name="Han Y."/>
            <person name="Hu H."/>
            <person name="Hughes D.S.T."/>
            <person name="Huylmans A.-K."/>
            <person name="Kemena C."/>
            <person name="Kremer L.P.M."/>
            <person name="Lee S.L."/>
            <person name="Lopez-Ezquerra A."/>
            <person name="Mallet L."/>
            <person name="Monroy-Kuhn J.M."/>
            <person name="Moser A."/>
            <person name="Murali S.C."/>
            <person name="Muzny D.M."/>
            <person name="Otani S."/>
            <person name="Piulachs M.-D."/>
            <person name="Poelchau M."/>
            <person name="Qu J."/>
            <person name="Schaub F."/>
            <person name="Wada-Katsumata A."/>
            <person name="Worley K.C."/>
            <person name="Xie Q."/>
            <person name="Ylla G."/>
            <person name="Poulsen M."/>
            <person name="Gibbs R.A."/>
            <person name="Schal C."/>
            <person name="Richards S."/>
            <person name="Belles X."/>
            <person name="Korb J."/>
            <person name="Bornberg-Bauer E."/>
        </authorList>
    </citation>
    <scope>NUCLEOTIDE SEQUENCE [LARGE SCALE GENOMIC DNA]</scope>
    <source>
        <tissue evidence="2">Whole body</tissue>
    </source>
</reference>
<feature type="compositionally biased region" description="Low complexity" evidence="1">
    <location>
        <begin position="96"/>
        <end position="134"/>
    </location>
</feature>
<evidence type="ECO:0000313" key="3">
    <source>
        <dbReference type="Proteomes" id="UP000235965"/>
    </source>
</evidence>
<proteinExistence type="predicted"/>
<dbReference type="EMBL" id="NEVH01005279">
    <property type="protein sequence ID" value="PNF39082.1"/>
    <property type="molecule type" value="Genomic_DNA"/>
</dbReference>
<feature type="compositionally biased region" description="Polar residues" evidence="1">
    <location>
        <begin position="68"/>
        <end position="78"/>
    </location>
</feature>
<evidence type="ECO:0000313" key="2">
    <source>
        <dbReference type="EMBL" id="PNF39082.1"/>
    </source>
</evidence>
<dbReference type="Proteomes" id="UP000235965">
    <property type="component" value="Unassembled WGS sequence"/>
</dbReference>
<protein>
    <submittedName>
        <fullName evidence="2">Uncharacterized protein</fullName>
    </submittedName>
</protein>
<evidence type="ECO:0000256" key="1">
    <source>
        <dbReference type="SAM" id="MobiDB-lite"/>
    </source>
</evidence>
<dbReference type="AlphaFoldDB" id="A0A2J7RE28"/>
<name>A0A2J7RE28_9NEOP</name>
<comment type="caution">
    <text evidence="2">The sequence shown here is derived from an EMBL/GenBank/DDBJ whole genome shotgun (WGS) entry which is preliminary data.</text>
</comment>
<organism evidence="2 3">
    <name type="scientific">Cryptotermes secundus</name>
    <dbReference type="NCBI Taxonomy" id="105785"/>
    <lineage>
        <taxon>Eukaryota</taxon>
        <taxon>Metazoa</taxon>
        <taxon>Ecdysozoa</taxon>
        <taxon>Arthropoda</taxon>
        <taxon>Hexapoda</taxon>
        <taxon>Insecta</taxon>
        <taxon>Pterygota</taxon>
        <taxon>Neoptera</taxon>
        <taxon>Polyneoptera</taxon>
        <taxon>Dictyoptera</taxon>
        <taxon>Blattodea</taxon>
        <taxon>Blattoidea</taxon>
        <taxon>Termitoidae</taxon>
        <taxon>Kalotermitidae</taxon>
        <taxon>Cryptotermitinae</taxon>
        <taxon>Cryptotermes</taxon>
    </lineage>
</organism>